<proteinExistence type="predicted"/>
<reference evidence="3" key="1">
    <citation type="journal article" date="2019" name="Int. J. Syst. Evol. Microbiol.">
        <title>The Global Catalogue of Microorganisms (GCM) 10K type strain sequencing project: providing services to taxonomists for standard genome sequencing and annotation.</title>
        <authorList>
            <consortium name="The Broad Institute Genomics Platform"/>
            <consortium name="The Broad Institute Genome Sequencing Center for Infectious Disease"/>
            <person name="Wu L."/>
            <person name="Ma J."/>
        </authorList>
    </citation>
    <scope>NUCLEOTIDE SEQUENCE [LARGE SCALE GENOMIC DNA]</scope>
    <source>
        <strain evidence="3">JCM 11650</strain>
    </source>
</reference>
<dbReference type="PANTHER" id="PTHR43798:SF33">
    <property type="entry name" value="HYDROLASE, PUTATIVE (AFU_ORTHOLOGUE AFUA_2G14860)-RELATED"/>
    <property type="match status" value="1"/>
</dbReference>
<keyword evidence="2" id="KW-0378">Hydrolase</keyword>
<organism evidence="2 3">
    <name type="scientific">Brachybacterium rhamnosum</name>
    <dbReference type="NCBI Taxonomy" id="173361"/>
    <lineage>
        <taxon>Bacteria</taxon>
        <taxon>Bacillati</taxon>
        <taxon>Actinomycetota</taxon>
        <taxon>Actinomycetes</taxon>
        <taxon>Micrococcales</taxon>
        <taxon>Dermabacteraceae</taxon>
        <taxon>Brachybacterium</taxon>
    </lineage>
</organism>
<dbReference type="PANTHER" id="PTHR43798">
    <property type="entry name" value="MONOACYLGLYCEROL LIPASE"/>
    <property type="match status" value="1"/>
</dbReference>
<gene>
    <name evidence="2" type="ORF">ACFSDA_08890</name>
</gene>
<name>A0ABW4PYI0_9MICO</name>
<evidence type="ECO:0000313" key="2">
    <source>
        <dbReference type="EMBL" id="MFD1835194.1"/>
    </source>
</evidence>
<dbReference type="SUPFAM" id="SSF53474">
    <property type="entry name" value="alpha/beta-Hydrolases"/>
    <property type="match status" value="1"/>
</dbReference>
<feature type="domain" description="AB hydrolase-1" evidence="1">
    <location>
        <begin position="37"/>
        <end position="290"/>
    </location>
</feature>
<evidence type="ECO:0000259" key="1">
    <source>
        <dbReference type="Pfam" id="PF12697"/>
    </source>
</evidence>
<dbReference type="RefSeq" id="WP_343904348.1">
    <property type="nucleotide sequence ID" value="NZ_BAAAIS010000002.1"/>
</dbReference>
<comment type="caution">
    <text evidence="2">The sequence shown here is derived from an EMBL/GenBank/DDBJ whole genome shotgun (WGS) entry which is preliminary data.</text>
</comment>
<sequence>MSALSRHLVVDGRRVHLLGSVGSTDGTAVGDPEGDLVLLEPGLGAGAASWGAVLDGLAAAGPVGPLQVLAHDRAGYGASDPAGGPRDLGALAAELGTVVAAVPHRRLVLVGHSWGGPVVRTLAADLAAQGRAVAGVVLVDPADELADLYFTPTVEVMNRVQGHAMVLLDRAHLLRRLQRSATRGLPEAHREQAAASVATAAAARTVREEARHITRGLRHLRLDPPDLRGVPLTVISGRRPEGLGRRLRDELTAAHRERAGPRPGAGAGRFVAAERSGHLVPVDQPELVVEEILRLLG</sequence>
<accession>A0ABW4PYI0</accession>
<dbReference type="InterPro" id="IPR000073">
    <property type="entry name" value="AB_hydrolase_1"/>
</dbReference>
<protein>
    <submittedName>
        <fullName evidence="2">Alpha/beta fold hydrolase</fullName>
    </submittedName>
</protein>
<dbReference type="Pfam" id="PF12697">
    <property type="entry name" value="Abhydrolase_6"/>
    <property type="match status" value="1"/>
</dbReference>
<dbReference type="InterPro" id="IPR050266">
    <property type="entry name" value="AB_hydrolase_sf"/>
</dbReference>
<dbReference type="InterPro" id="IPR029058">
    <property type="entry name" value="AB_hydrolase_fold"/>
</dbReference>
<dbReference type="EMBL" id="JBHUFL010000002">
    <property type="protein sequence ID" value="MFD1835194.1"/>
    <property type="molecule type" value="Genomic_DNA"/>
</dbReference>
<dbReference type="Proteomes" id="UP001597280">
    <property type="component" value="Unassembled WGS sequence"/>
</dbReference>
<dbReference type="Gene3D" id="3.40.50.1820">
    <property type="entry name" value="alpha/beta hydrolase"/>
    <property type="match status" value="1"/>
</dbReference>
<evidence type="ECO:0000313" key="3">
    <source>
        <dbReference type="Proteomes" id="UP001597280"/>
    </source>
</evidence>
<dbReference type="GO" id="GO:0016787">
    <property type="term" value="F:hydrolase activity"/>
    <property type="evidence" value="ECO:0007669"/>
    <property type="project" value="UniProtKB-KW"/>
</dbReference>
<keyword evidence="3" id="KW-1185">Reference proteome</keyword>